<dbReference type="PROSITE" id="PS00197">
    <property type="entry name" value="2FE2S_FER_1"/>
    <property type="match status" value="1"/>
</dbReference>
<evidence type="ECO:0000256" key="1">
    <source>
        <dbReference type="ARBA" id="ARBA00001917"/>
    </source>
</evidence>
<dbReference type="GO" id="GO:0004497">
    <property type="term" value="F:monooxygenase activity"/>
    <property type="evidence" value="ECO:0007669"/>
    <property type="project" value="UniProtKB-KW"/>
</dbReference>
<protein>
    <submittedName>
        <fullName evidence="11">Toluene-4-sulfonate monooxygenase system reductase subunit TsaB1</fullName>
        <ecNumber evidence="11">1.5.1.-</ecNumber>
    </submittedName>
</protein>
<evidence type="ECO:0000256" key="2">
    <source>
        <dbReference type="ARBA" id="ARBA00022630"/>
    </source>
</evidence>
<dbReference type="Gene3D" id="2.40.30.10">
    <property type="entry name" value="Translation factors"/>
    <property type="match status" value="1"/>
</dbReference>
<dbReference type="PROSITE" id="PS51085">
    <property type="entry name" value="2FE2S_FER_2"/>
    <property type="match status" value="1"/>
</dbReference>
<dbReference type="Pfam" id="PF00111">
    <property type="entry name" value="Fer2"/>
    <property type="match status" value="1"/>
</dbReference>
<evidence type="ECO:0000259" key="10">
    <source>
        <dbReference type="PROSITE" id="PS51384"/>
    </source>
</evidence>
<dbReference type="AlphaFoldDB" id="A0A3P4B0D2"/>
<dbReference type="CDD" id="cd00207">
    <property type="entry name" value="fer2"/>
    <property type="match status" value="1"/>
</dbReference>
<dbReference type="InterPro" id="IPR001041">
    <property type="entry name" value="2Fe-2S_ferredoxin-type"/>
</dbReference>
<feature type="domain" description="FAD-binding FR-type" evidence="10">
    <location>
        <begin position="3"/>
        <end position="112"/>
    </location>
</feature>
<keyword evidence="4" id="KW-0001">2Fe-2S</keyword>
<dbReference type="EC" id="1.5.1.-" evidence="11"/>
<dbReference type="SUPFAM" id="SSF52343">
    <property type="entry name" value="Ferredoxin reductase-like, C-terminal NADP-linked domain"/>
    <property type="match status" value="1"/>
</dbReference>
<accession>A0A3P4B0D2</accession>
<dbReference type="InterPro" id="IPR036010">
    <property type="entry name" value="2Fe-2S_ferredoxin-like_sf"/>
</dbReference>
<dbReference type="InterPro" id="IPR039261">
    <property type="entry name" value="FNR_nucleotide-bd"/>
</dbReference>
<evidence type="ECO:0000256" key="3">
    <source>
        <dbReference type="ARBA" id="ARBA00022643"/>
    </source>
</evidence>
<dbReference type="InterPro" id="IPR017927">
    <property type="entry name" value="FAD-bd_FR_type"/>
</dbReference>
<dbReference type="PROSITE" id="PS51384">
    <property type="entry name" value="FAD_FR"/>
    <property type="match status" value="1"/>
</dbReference>
<evidence type="ECO:0000256" key="5">
    <source>
        <dbReference type="ARBA" id="ARBA00022723"/>
    </source>
</evidence>
<evidence type="ECO:0000313" key="11">
    <source>
        <dbReference type="EMBL" id="VCU69301.1"/>
    </source>
</evidence>
<keyword evidence="12" id="KW-1185">Reference proteome</keyword>
<dbReference type="InterPro" id="IPR054582">
    <property type="entry name" value="DmmA-like_N"/>
</dbReference>
<dbReference type="CDD" id="cd06185">
    <property type="entry name" value="PDR_like"/>
    <property type="match status" value="1"/>
</dbReference>
<keyword evidence="2" id="KW-0285">Flavoprotein</keyword>
<dbReference type="SUPFAM" id="SSF54292">
    <property type="entry name" value="2Fe-2S ferredoxin-like"/>
    <property type="match status" value="1"/>
</dbReference>
<dbReference type="Proteomes" id="UP000277294">
    <property type="component" value="Unassembled WGS sequence"/>
</dbReference>
<evidence type="ECO:0000313" key="12">
    <source>
        <dbReference type="Proteomes" id="UP000277294"/>
    </source>
</evidence>
<gene>
    <name evidence="11" type="primary">tsaB1</name>
    <name evidence="11" type="ORF">PIGHUM_01362</name>
</gene>
<evidence type="ECO:0000256" key="7">
    <source>
        <dbReference type="ARBA" id="ARBA00023004"/>
    </source>
</evidence>
<proteinExistence type="predicted"/>
<keyword evidence="5" id="KW-0479">Metal-binding</keyword>
<keyword evidence="6 11" id="KW-0560">Oxidoreductase</keyword>
<dbReference type="GO" id="GO:0051537">
    <property type="term" value="F:2 iron, 2 sulfur cluster binding"/>
    <property type="evidence" value="ECO:0007669"/>
    <property type="project" value="UniProtKB-KW"/>
</dbReference>
<dbReference type="InterPro" id="IPR050415">
    <property type="entry name" value="MRET"/>
</dbReference>
<dbReference type="GO" id="GO:0046872">
    <property type="term" value="F:metal ion binding"/>
    <property type="evidence" value="ECO:0007669"/>
    <property type="project" value="UniProtKB-KW"/>
</dbReference>
<dbReference type="InterPro" id="IPR006058">
    <property type="entry name" value="2Fe2S_fd_BS"/>
</dbReference>
<keyword evidence="8" id="KW-0411">Iron-sulfur</keyword>
<dbReference type="RefSeq" id="WP_246012988.1">
    <property type="nucleotide sequence ID" value="NZ_UWPJ01000012.1"/>
</dbReference>
<evidence type="ECO:0000256" key="4">
    <source>
        <dbReference type="ARBA" id="ARBA00022714"/>
    </source>
</evidence>
<dbReference type="Pfam" id="PF22290">
    <property type="entry name" value="DmmA-like_N"/>
    <property type="match status" value="1"/>
</dbReference>
<evidence type="ECO:0000256" key="8">
    <source>
        <dbReference type="ARBA" id="ARBA00023014"/>
    </source>
</evidence>
<dbReference type="SUPFAM" id="SSF63380">
    <property type="entry name" value="Riboflavin synthase domain-like"/>
    <property type="match status" value="1"/>
</dbReference>
<organism evidence="11 12">
    <name type="scientific">Pigmentiphaga humi</name>
    <dbReference type="NCBI Taxonomy" id="2478468"/>
    <lineage>
        <taxon>Bacteria</taxon>
        <taxon>Pseudomonadati</taxon>
        <taxon>Pseudomonadota</taxon>
        <taxon>Betaproteobacteria</taxon>
        <taxon>Burkholderiales</taxon>
        <taxon>Alcaligenaceae</taxon>
        <taxon>Pigmentiphaga</taxon>
    </lineage>
</organism>
<keyword evidence="7" id="KW-0408">Iron</keyword>
<name>A0A3P4B0D2_9BURK</name>
<dbReference type="PRINTS" id="PR00409">
    <property type="entry name" value="PHDIOXRDTASE"/>
</dbReference>
<reference evidence="11 12" key="1">
    <citation type="submission" date="2018-10" db="EMBL/GenBank/DDBJ databases">
        <authorList>
            <person name="Criscuolo A."/>
        </authorList>
    </citation>
    <scope>NUCLEOTIDE SEQUENCE [LARGE SCALE GENOMIC DNA]</scope>
    <source>
        <strain evidence="11">DnA1</strain>
    </source>
</reference>
<evidence type="ECO:0000259" key="9">
    <source>
        <dbReference type="PROSITE" id="PS51085"/>
    </source>
</evidence>
<dbReference type="Gene3D" id="3.10.20.30">
    <property type="match status" value="1"/>
</dbReference>
<comment type="cofactor">
    <cofactor evidence="1">
        <name>FMN</name>
        <dbReference type="ChEBI" id="CHEBI:58210"/>
    </cofactor>
</comment>
<dbReference type="PANTHER" id="PTHR47354">
    <property type="entry name" value="NADH OXIDOREDUCTASE HCR"/>
    <property type="match status" value="1"/>
</dbReference>
<feature type="domain" description="2Fe-2S ferredoxin-type" evidence="9">
    <location>
        <begin position="238"/>
        <end position="325"/>
    </location>
</feature>
<dbReference type="EMBL" id="UWPJ01000012">
    <property type="protein sequence ID" value="VCU69301.1"/>
    <property type="molecule type" value="Genomic_DNA"/>
</dbReference>
<dbReference type="PANTHER" id="PTHR47354:SF2">
    <property type="entry name" value="BLR2392 PROTEIN"/>
    <property type="match status" value="1"/>
</dbReference>
<keyword evidence="3" id="KW-0288">FMN</keyword>
<sequence>MTSKFMDVRVAGVRTLTPRVTEYLLAAADGRPLPRYEPGAHVALHMVSGTRGPIVRHYSLIGGLEGDDDPRNVYRIAVQREDRARGSAFIHETFRAGTCLRITPPVNNFPLDRRDASTLLVAGGIGVTPIVSMARSLARRRCDYRVVFAGRSPAQMAYRETLARLAGDRVRFHYSDEQGELDLRALLSAQPALTRVYICGPAPMIAAVHAAGAALGWEPDRVRSELFTAGPMGDEAAFEVELRRSAKVVQVSADASILDALRLAEVPVLWDCARGECGLCPLPVIESDGPIEHRDRYLSEEERAKGGSLCICVSRIRGSRLVLDA</sequence>
<dbReference type="InterPro" id="IPR017938">
    <property type="entry name" value="Riboflavin_synthase-like_b-brl"/>
</dbReference>
<dbReference type="Gene3D" id="3.40.50.80">
    <property type="entry name" value="Nucleotide-binding domain of ferredoxin-NADP reductase (FNR) module"/>
    <property type="match status" value="1"/>
</dbReference>
<keyword evidence="11" id="KW-0503">Monooxygenase</keyword>
<dbReference type="InterPro" id="IPR012675">
    <property type="entry name" value="Beta-grasp_dom_sf"/>
</dbReference>
<evidence type="ECO:0000256" key="6">
    <source>
        <dbReference type="ARBA" id="ARBA00023002"/>
    </source>
</evidence>